<proteinExistence type="inferred from homology"/>
<dbReference type="InterPro" id="IPR018114">
    <property type="entry name" value="TRYPSIN_HIS"/>
</dbReference>
<accession>A0AAV1J0G8</accession>
<keyword evidence="6" id="KW-1185">Reference proteome</keyword>
<name>A0AAV1J0G8_9NEOP</name>
<dbReference type="InterPro" id="IPR001254">
    <property type="entry name" value="Trypsin_dom"/>
</dbReference>
<dbReference type="PANTHER" id="PTHR24256">
    <property type="entry name" value="TRYPTASE-RELATED"/>
    <property type="match status" value="1"/>
</dbReference>
<dbReference type="Proteomes" id="UP001497472">
    <property type="component" value="Unassembled WGS sequence"/>
</dbReference>
<comment type="similarity">
    <text evidence="2">Belongs to the peptidase S1 family. CLIP subfamily.</text>
</comment>
<dbReference type="InterPro" id="IPR043504">
    <property type="entry name" value="Peptidase_S1_PA_chymotrypsin"/>
</dbReference>
<dbReference type="GO" id="GO:0006508">
    <property type="term" value="P:proteolysis"/>
    <property type="evidence" value="ECO:0007669"/>
    <property type="project" value="InterPro"/>
</dbReference>
<keyword evidence="1" id="KW-1015">Disulfide bond</keyword>
<evidence type="ECO:0000313" key="6">
    <source>
        <dbReference type="Proteomes" id="UP001497472"/>
    </source>
</evidence>
<dbReference type="InterPro" id="IPR001314">
    <property type="entry name" value="Peptidase_S1A"/>
</dbReference>
<evidence type="ECO:0000256" key="3">
    <source>
        <dbReference type="SAM" id="SignalP"/>
    </source>
</evidence>
<evidence type="ECO:0000259" key="4">
    <source>
        <dbReference type="PROSITE" id="PS50240"/>
    </source>
</evidence>
<dbReference type="AlphaFoldDB" id="A0AAV1J0G8"/>
<evidence type="ECO:0000256" key="2">
    <source>
        <dbReference type="ARBA" id="ARBA00024195"/>
    </source>
</evidence>
<dbReference type="Pfam" id="PF00089">
    <property type="entry name" value="Trypsin"/>
    <property type="match status" value="1"/>
</dbReference>
<dbReference type="SUPFAM" id="SSF50494">
    <property type="entry name" value="Trypsin-like serine proteases"/>
    <property type="match status" value="1"/>
</dbReference>
<dbReference type="EMBL" id="CAVLEF010000002">
    <property type="protein sequence ID" value="CAK1541870.1"/>
    <property type="molecule type" value="Genomic_DNA"/>
</dbReference>
<sequence length="301" mass="33346">MLWALLVSSLSTVLALGENVPVYHASSKDYESSSGWQGRIVSGWEAHEGQFPYQLSLRMVGQTGRVGGCGATLIHNLWALTAAHCPAQRITLVVRVGATDIKTPSMMFETTEYYNHPRYIDTLPFVQPHDIALIKFPRRVEYTDLIQPIRLQASADKDKNYQDIVLTAFGWGRNWTEGVSPEVMNWVYLRGVSNAQCRQSYIGSSIIVDSTICARYYNVTSQSVCQGDSGGGLTAADFDGKVTQVGIASFVSGSGCHTIHPAGFIRPGHYHEWFTDVTGIDFDWVPSEEEGSGYFEENFLL</sequence>
<keyword evidence="3" id="KW-0732">Signal</keyword>
<comment type="caution">
    <text evidence="5">The sequence shown here is derived from an EMBL/GenBank/DDBJ whole genome shotgun (WGS) entry which is preliminary data.</text>
</comment>
<dbReference type="CDD" id="cd00190">
    <property type="entry name" value="Tryp_SPc"/>
    <property type="match status" value="1"/>
</dbReference>
<dbReference type="Gene3D" id="2.40.10.10">
    <property type="entry name" value="Trypsin-like serine proteases"/>
    <property type="match status" value="2"/>
</dbReference>
<dbReference type="InterPro" id="IPR009003">
    <property type="entry name" value="Peptidase_S1_PA"/>
</dbReference>
<organism evidence="5 6">
    <name type="scientific">Leptosia nina</name>
    <dbReference type="NCBI Taxonomy" id="320188"/>
    <lineage>
        <taxon>Eukaryota</taxon>
        <taxon>Metazoa</taxon>
        <taxon>Ecdysozoa</taxon>
        <taxon>Arthropoda</taxon>
        <taxon>Hexapoda</taxon>
        <taxon>Insecta</taxon>
        <taxon>Pterygota</taxon>
        <taxon>Neoptera</taxon>
        <taxon>Endopterygota</taxon>
        <taxon>Lepidoptera</taxon>
        <taxon>Glossata</taxon>
        <taxon>Ditrysia</taxon>
        <taxon>Papilionoidea</taxon>
        <taxon>Pieridae</taxon>
        <taxon>Pierinae</taxon>
        <taxon>Leptosia</taxon>
    </lineage>
</organism>
<dbReference type="SMART" id="SM00020">
    <property type="entry name" value="Tryp_SPc"/>
    <property type="match status" value="1"/>
</dbReference>
<dbReference type="InterPro" id="IPR051487">
    <property type="entry name" value="Ser/Thr_Proteases_Immune/Dev"/>
</dbReference>
<feature type="chain" id="PRO_5043516583" description="Peptidase S1 domain-containing protein" evidence="3">
    <location>
        <begin position="18"/>
        <end position="301"/>
    </location>
</feature>
<dbReference type="PROSITE" id="PS50240">
    <property type="entry name" value="TRYPSIN_DOM"/>
    <property type="match status" value="1"/>
</dbReference>
<dbReference type="PRINTS" id="PR00722">
    <property type="entry name" value="CHYMOTRYPSIN"/>
</dbReference>
<dbReference type="GO" id="GO:0004252">
    <property type="term" value="F:serine-type endopeptidase activity"/>
    <property type="evidence" value="ECO:0007669"/>
    <property type="project" value="InterPro"/>
</dbReference>
<feature type="signal peptide" evidence="3">
    <location>
        <begin position="1"/>
        <end position="17"/>
    </location>
</feature>
<feature type="domain" description="Peptidase S1" evidence="4">
    <location>
        <begin position="40"/>
        <end position="290"/>
    </location>
</feature>
<evidence type="ECO:0000256" key="1">
    <source>
        <dbReference type="ARBA" id="ARBA00023157"/>
    </source>
</evidence>
<protein>
    <recommendedName>
        <fullName evidence="4">Peptidase S1 domain-containing protein</fullName>
    </recommendedName>
</protein>
<gene>
    <name evidence="5" type="ORF">LNINA_LOCUS1819</name>
</gene>
<dbReference type="PROSITE" id="PS00134">
    <property type="entry name" value="TRYPSIN_HIS"/>
    <property type="match status" value="1"/>
</dbReference>
<evidence type="ECO:0000313" key="5">
    <source>
        <dbReference type="EMBL" id="CAK1541870.1"/>
    </source>
</evidence>
<reference evidence="5 6" key="1">
    <citation type="submission" date="2023-11" db="EMBL/GenBank/DDBJ databases">
        <authorList>
            <person name="Okamura Y."/>
        </authorList>
    </citation>
    <scope>NUCLEOTIDE SEQUENCE [LARGE SCALE GENOMIC DNA]</scope>
</reference>